<dbReference type="InterPro" id="IPR006001">
    <property type="entry name" value="Therm_gnt_kin"/>
</dbReference>
<keyword evidence="5 9" id="KW-0547">Nucleotide-binding</keyword>
<dbReference type="NCBIfam" id="TIGR01313">
    <property type="entry name" value="therm_gnt_kin"/>
    <property type="match status" value="1"/>
</dbReference>
<keyword evidence="4 9" id="KW-0808">Transferase</keyword>
<keyword evidence="6 9" id="KW-0418">Kinase</keyword>
<evidence type="ECO:0000256" key="4">
    <source>
        <dbReference type="ARBA" id="ARBA00022679"/>
    </source>
</evidence>
<dbReference type="EMBL" id="JBBKAK010000001">
    <property type="protein sequence ID" value="MEJ8672542.1"/>
    <property type="molecule type" value="Genomic_DNA"/>
</dbReference>
<evidence type="ECO:0000313" key="11">
    <source>
        <dbReference type="Proteomes" id="UP001376459"/>
    </source>
</evidence>
<accession>A0ABU8UUJ9</accession>
<comment type="pathway">
    <text evidence="1">Carbohydrate acid metabolism.</text>
</comment>
<evidence type="ECO:0000256" key="8">
    <source>
        <dbReference type="ARBA" id="ARBA00048090"/>
    </source>
</evidence>
<name>A0ABU8UUJ9_9ACTN</name>
<dbReference type="InterPro" id="IPR027417">
    <property type="entry name" value="P-loop_NTPase"/>
</dbReference>
<reference evidence="10 11" key="1">
    <citation type="submission" date="2024-03" db="EMBL/GenBank/DDBJ databases">
        <title>Novel Streptomyces species of biotechnological and ecological value are a feature of Machair soil.</title>
        <authorList>
            <person name="Prole J.R."/>
            <person name="Goodfellow M."/>
            <person name="Allenby N."/>
            <person name="Ward A.C."/>
        </authorList>
    </citation>
    <scope>NUCLEOTIDE SEQUENCE [LARGE SCALE GENOMIC DNA]</scope>
    <source>
        <strain evidence="10 11">MS1.AVA.1</strain>
    </source>
</reference>
<proteinExistence type="inferred from homology"/>
<evidence type="ECO:0000256" key="2">
    <source>
        <dbReference type="ARBA" id="ARBA00008420"/>
    </source>
</evidence>
<dbReference type="Pfam" id="PF13671">
    <property type="entry name" value="AAA_33"/>
    <property type="match status" value="1"/>
</dbReference>
<sequence>MTAKVDGPRVVIVMGVSASGKSTVGPRLAQQLGVPFLEGDELHSAAEIAKMAAGHPLDDADRRPWPSALSQWIRSAVSHGGGGVVACSSLKRRYRDELRSAGEGAHVCFIHLALDHRLAAERIAGRKGHFMPPGLLDSQFAVLEPLQDDEPGVTVDAGAPREQVVAAALRAVAEPDG</sequence>
<evidence type="ECO:0000256" key="7">
    <source>
        <dbReference type="ARBA" id="ARBA00022840"/>
    </source>
</evidence>
<dbReference type="SUPFAM" id="SSF52540">
    <property type="entry name" value="P-loop containing nucleoside triphosphate hydrolases"/>
    <property type="match status" value="1"/>
</dbReference>
<dbReference type="Gene3D" id="3.40.50.300">
    <property type="entry name" value="P-loop containing nucleotide triphosphate hydrolases"/>
    <property type="match status" value="1"/>
</dbReference>
<dbReference type="Proteomes" id="UP001376459">
    <property type="component" value="Unassembled WGS sequence"/>
</dbReference>
<dbReference type="CDD" id="cd02021">
    <property type="entry name" value="GntK"/>
    <property type="match status" value="1"/>
</dbReference>
<dbReference type="PANTHER" id="PTHR43442">
    <property type="entry name" value="GLUCONOKINASE-RELATED"/>
    <property type="match status" value="1"/>
</dbReference>
<comment type="caution">
    <text evidence="10">The sequence shown here is derived from an EMBL/GenBank/DDBJ whole genome shotgun (WGS) entry which is preliminary data.</text>
</comment>
<evidence type="ECO:0000256" key="1">
    <source>
        <dbReference type="ARBA" id="ARBA00004761"/>
    </source>
</evidence>
<gene>
    <name evidence="10" type="ORF">WKI71_42135</name>
</gene>
<keyword evidence="11" id="KW-1185">Reference proteome</keyword>
<dbReference type="EC" id="2.7.1.12" evidence="3 9"/>
<evidence type="ECO:0000256" key="9">
    <source>
        <dbReference type="RuleBase" id="RU363066"/>
    </source>
</evidence>
<keyword evidence="7 9" id="KW-0067">ATP-binding</keyword>
<dbReference type="PANTHER" id="PTHR43442:SF3">
    <property type="entry name" value="GLUCONOKINASE-RELATED"/>
    <property type="match status" value="1"/>
</dbReference>
<evidence type="ECO:0000256" key="5">
    <source>
        <dbReference type="ARBA" id="ARBA00022741"/>
    </source>
</evidence>
<evidence type="ECO:0000313" key="10">
    <source>
        <dbReference type="EMBL" id="MEJ8672542.1"/>
    </source>
</evidence>
<comment type="similarity">
    <text evidence="2 9">Belongs to the gluconokinase GntK/GntV family.</text>
</comment>
<organism evidence="10 11">
    <name type="scientific">Streptomyces machairae</name>
    <dbReference type="NCBI Taxonomy" id="3134109"/>
    <lineage>
        <taxon>Bacteria</taxon>
        <taxon>Bacillati</taxon>
        <taxon>Actinomycetota</taxon>
        <taxon>Actinomycetes</taxon>
        <taxon>Kitasatosporales</taxon>
        <taxon>Streptomycetaceae</taxon>
        <taxon>Streptomyces</taxon>
    </lineage>
</organism>
<evidence type="ECO:0000256" key="6">
    <source>
        <dbReference type="ARBA" id="ARBA00022777"/>
    </source>
</evidence>
<evidence type="ECO:0000256" key="3">
    <source>
        <dbReference type="ARBA" id="ARBA00012054"/>
    </source>
</evidence>
<protein>
    <recommendedName>
        <fullName evidence="3 9">Gluconokinase</fullName>
        <ecNumber evidence="3 9">2.7.1.12</ecNumber>
    </recommendedName>
</protein>
<comment type="catalytic activity">
    <reaction evidence="8 9">
        <text>D-gluconate + ATP = 6-phospho-D-gluconate + ADP + H(+)</text>
        <dbReference type="Rhea" id="RHEA:19433"/>
        <dbReference type="ChEBI" id="CHEBI:15378"/>
        <dbReference type="ChEBI" id="CHEBI:18391"/>
        <dbReference type="ChEBI" id="CHEBI:30616"/>
        <dbReference type="ChEBI" id="CHEBI:58759"/>
        <dbReference type="ChEBI" id="CHEBI:456216"/>
        <dbReference type="EC" id="2.7.1.12"/>
    </reaction>
</comment>